<keyword evidence="8 14" id="KW-0346">Stress response</keyword>
<feature type="coiled-coil region" evidence="20">
    <location>
        <begin position="224"/>
        <end position="251"/>
    </location>
</feature>
<dbReference type="InterPro" id="IPR014721">
    <property type="entry name" value="Ribsml_uS5_D2-typ_fold_subgr"/>
</dbReference>
<evidence type="ECO:0000256" key="5">
    <source>
        <dbReference type="ARBA" id="ARBA00022801"/>
    </source>
</evidence>
<dbReference type="GO" id="GO:0005524">
    <property type="term" value="F:ATP binding"/>
    <property type="evidence" value="ECO:0007669"/>
    <property type="project" value="UniProtKB-UniRule"/>
</dbReference>
<dbReference type="HOGENOM" id="CLU_004109_4_3_11"/>
<dbReference type="InterPro" id="IPR003593">
    <property type="entry name" value="AAA+_ATPase"/>
</dbReference>
<dbReference type="Gene3D" id="1.20.58.1480">
    <property type="match status" value="1"/>
</dbReference>
<evidence type="ECO:0000256" key="14">
    <source>
        <dbReference type="HAMAP-Rule" id="MF_01973"/>
    </source>
</evidence>
<dbReference type="InterPro" id="IPR003111">
    <property type="entry name" value="Lon_prtase_N"/>
</dbReference>
<dbReference type="EMBL" id="AP010968">
    <property type="protein sequence ID" value="BAJ30745.1"/>
    <property type="molecule type" value="Genomic_DNA"/>
</dbReference>
<dbReference type="Gene3D" id="3.30.230.10">
    <property type="match status" value="1"/>
</dbReference>
<evidence type="ECO:0000256" key="11">
    <source>
        <dbReference type="ARBA" id="ARBA00066743"/>
    </source>
</evidence>
<dbReference type="CDD" id="cd19500">
    <property type="entry name" value="RecA-like_Lon"/>
    <property type="match status" value="1"/>
</dbReference>
<keyword evidence="3 14" id="KW-0645">Protease</keyword>
<name>E4NGW5_KITSK</name>
<evidence type="ECO:0000256" key="17">
    <source>
        <dbReference type="PIRSR" id="PIRSR001174-2"/>
    </source>
</evidence>
<proteinExistence type="evidence at transcript level"/>
<comment type="subcellular location">
    <subcellularLocation>
        <location evidence="1 14 15">Cytoplasm</location>
    </subcellularLocation>
</comment>
<dbReference type="GO" id="GO:0006515">
    <property type="term" value="P:protein quality control for misfolded or incompletely synthesized proteins"/>
    <property type="evidence" value="ECO:0007669"/>
    <property type="project" value="UniProtKB-UniRule"/>
</dbReference>
<evidence type="ECO:0000259" key="22">
    <source>
        <dbReference type="PROSITE" id="PS51787"/>
    </source>
</evidence>
<dbReference type="PROSITE" id="PS51787">
    <property type="entry name" value="LON_N"/>
    <property type="match status" value="1"/>
</dbReference>
<keyword evidence="4 14" id="KW-0547">Nucleotide-binding</keyword>
<keyword evidence="2 14" id="KW-0963">Cytoplasm</keyword>
<dbReference type="SUPFAM" id="SSF88697">
    <property type="entry name" value="PUA domain-like"/>
    <property type="match status" value="1"/>
</dbReference>
<dbReference type="GO" id="GO:0043565">
    <property type="term" value="F:sequence-specific DNA binding"/>
    <property type="evidence" value="ECO:0007669"/>
    <property type="project" value="UniProtKB-UniRule"/>
</dbReference>
<evidence type="ECO:0000256" key="18">
    <source>
        <dbReference type="PROSITE-ProRule" id="PRU01122"/>
    </source>
</evidence>
<comment type="induction">
    <text evidence="14">By heat shock.</text>
</comment>
<evidence type="ECO:0000313" key="24">
    <source>
        <dbReference type="Proteomes" id="UP000007076"/>
    </source>
</evidence>
<gene>
    <name evidence="14 23" type="primary">lon</name>
    <name evidence="23" type="ordered locus">KSE_49670</name>
</gene>
<comment type="function">
    <text evidence="10 14">ATP-dependent serine protease that mediates the selective degradation of mutant and abnormal proteins as well as certain short-lived regulatory proteins. Required for cellular homeostasis and for survival from DNA damage and developmental changes induced by stress. Degrades polypeptides processively to yield small peptide fragments that are 5 to 10 amino acids long. Binds to DNA in a double-stranded, site-specific manner.</text>
</comment>
<dbReference type="GO" id="GO:0016887">
    <property type="term" value="F:ATP hydrolysis activity"/>
    <property type="evidence" value="ECO:0007669"/>
    <property type="project" value="UniProtKB-UniRule"/>
</dbReference>
<evidence type="ECO:0000256" key="13">
    <source>
        <dbReference type="ARBA" id="ARBA00082722"/>
    </source>
</evidence>
<dbReference type="RefSeq" id="WP_014138044.1">
    <property type="nucleotide sequence ID" value="NC_016109.1"/>
</dbReference>
<protein>
    <recommendedName>
        <fullName evidence="12 14">Lon protease</fullName>
        <ecNumber evidence="11 14">3.4.21.53</ecNumber>
    </recommendedName>
    <alternativeName>
        <fullName evidence="13 14">ATP-dependent protease La</fullName>
    </alternativeName>
</protein>
<keyword evidence="20" id="KW-0175">Coiled coil</keyword>
<organism evidence="23 24">
    <name type="scientific">Kitasatospora setae (strain ATCC 33774 / DSM 43861 / JCM 3304 / KCC A-0304 / NBRC 14216 / KM-6054)</name>
    <name type="common">Streptomyces setae</name>
    <dbReference type="NCBI Taxonomy" id="452652"/>
    <lineage>
        <taxon>Bacteria</taxon>
        <taxon>Bacillati</taxon>
        <taxon>Actinomycetota</taxon>
        <taxon>Actinomycetes</taxon>
        <taxon>Kitasatosporales</taxon>
        <taxon>Streptomycetaceae</taxon>
        <taxon>Kitasatospora</taxon>
    </lineage>
</organism>
<evidence type="ECO:0000256" key="4">
    <source>
        <dbReference type="ARBA" id="ARBA00022741"/>
    </source>
</evidence>
<dbReference type="InterPro" id="IPR054594">
    <property type="entry name" value="Lon_lid"/>
</dbReference>
<dbReference type="Gene3D" id="1.10.8.60">
    <property type="match status" value="1"/>
</dbReference>
<evidence type="ECO:0000256" key="3">
    <source>
        <dbReference type="ARBA" id="ARBA00022670"/>
    </source>
</evidence>
<dbReference type="Pfam" id="PF22667">
    <property type="entry name" value="Lon_lid"/>
    <property type="match status" value="1"/>
</dbReference>
<accession>E4NGW5</accession>
<evidence type="ECO:0000256" key="1">
    <source>
        <dbReference type="ARBA" id="ARBA00004496"/>
    </source>
</evidence>
<keyword evidence="7 14" id="KW-0067">ATP-binding</keyword>
<dbReference type="SMART" id="SM00382">
    <property type="entry name" value="AAA"/>
    <property type="match status" value="1"/>
</dbReference>
<dbReference type="HAMAP" id="MF_01973">
    <property type="entry name" value="lon_bact"/>
    <property type="match status" value="1"/>
</dbReference>
<dbReference type="Gene3D" id="1.20.5.5270">
    <property type="match status" value="1"/>
</dbReference>
<evidence type="ECO:0000259" key="21">
    <source>
        <dbReference type="PROSITE" id="PS51786"/>
    </source>
</evidence>
<dbReference type="InterPro" id="IPR008269">
    <property type="entry name" value="Lon_proteolytic"/>
</dbReference>
<evidence type="ECO:0000256" key="10">
    <source>
        <dbReference type="ARBA" id="ARBA00053875"/>
    </source>
</evidence>
<keyword evidence="5 14" id="KW-0378">Hydrolase</keyword>
<dbReference type="InterPro" id="IPR046336">
    <property type="entry name" value="Lon_prtase_N_sf"/>
</dbReference>
<evidence type="ECO:0000256" key="16">
    <source>
        <dbReference type="PIRSR" id="PIRSR001174-1"/>
    </source>
</evidence>
<feature type="binding site" evidence="14 17">
    <location>
        <begin position="363"/>
        <end position="370"/>
    </location>
    <ligand>
        <name>ATP</name>
        <dbReference type="ChEBI" id="CHEBI:30616"/>
    </ligand>
</feature>
<dbReference type="InterPro" id="IPR027065">
    <property type="entry name" value="Lon_Prtase"/>
</dbReference>
<feature type="active site" evidence="14 16">
    <location>
        <position position="738"/>
    </location>
</feature>
<dbReference type="Pfam" id="PF02190">
    <property type="entry name" value="LON_substr_bdg"/>
    <property type="match status" value="1"/>
</dbReference>
<comment type="subunit">
    <text evidence="14 15">Homohexamer. Organized in a ring with a central cavity.</text>
</comment>
<evidence type="ECO:0000256" key="6">
    <source>
        <dbReference type="ARBA" id="ARBA00022825"/>
    </source>
</evidence>
<dbReference type="GO" id="GO:0004176">
    <property type="term" value="F:ATP-dependent peptidase activity"/>
    <property type="evidence" value="ECO:0007669"/>
    <property type="project" value="UniProtKB-UniRule"/>
</dbReference>
<dbReference type="InterPro" id="IPR003959">
    <property type="entry name" value="ATPase_AAA_core"/>
</dbReference>
<dbReference type="AlphaFoldDB" id="E4NGW5"/>
<dbReference type="Pfam" id="PF00004">
    <property type="entry name" value="AAA"/>
    <property type="match status" value="1"/>
</dbReference>
<comment type="catalytic activity">
    <reaction evidence="9 14 15 18">
        <text>Hydrolysis of proteins in presence of ATP.</text>
        <dbReference type="EC" id="3.4.21.53"/>
    </reaction>
</comment>
<evidence type="ECO:0000256" key="12">
    <source>
        <dbReference type="ARBA" id="ARBA00071934"/>
    </source>
</evidence>
<dbReference type="GO" id="GO:0034605">
    <property type="term" value="P:cellular response to heat"/>
    <property type="evidence" value="ECO:0007669"/>
    <property type="project" value="UniProtKB-UniRule"/>
</dbReference>
<evidence type="ECO:0000256" key="8">
    <source>
        <dbReference type="ARBA" id="ARBA00023016"/>
    </source>
</evidence>
<dbReference type="GO" id="GO:0005737">
    <property type="term" value="C:cytoplasm"/>
    <property type="evidence" value="ECO:0007669"/>
    <property type="project" value="UniProtKB-SubCell"/>
</dbReference>
<dbReference type="PROSITE" id="PS01046">
    <property type="entry name" value="LON_SER"/>
    <property type="match status" value="1"/>
</dbReference>
<dbReference type="InterPro" id="IPR020568">
    <property type="entry name" value="Ribosomal_Su5_D2-typ_SF"/>
</dbReference>
<dbReference type="Pfam" id="PF05362">
    <property type="entry name" value="Lon_C"/>
    <property type="match status" value="1"/>
</dbReference>
<evidence type="ECO:0000313" key="23">
    <source>
        <dbReference type="EMBL" id="BAJ30745.1"/>
    </source>
</evidence>
<dbReference type="NCBIfam" id="TIGR00763">
    <property type="entry name" value="lon"/>
    <property type="match status" value="1"/>
</dbReference>
<evidence type="ECO:0000256" key="20">
    <source>
        <dbReference type="SAM" id="Coils"/>
    </source>
</evidence>
<dbReference type="InterPro" id="IPR015947">
    <property type="entry name" value="PUA-like_sf"/>
</dbReference>
<dbReference type="SMART" id="SM00464">
    <property type="entry name" value="LON"/>
    <property type="match status" value="1"/>
</dbReference>
<dbReference type="SUPFAM" id="SSF54211">
    <property type="entry name" value="Ribosomal protein S5 domain 2-like"/>
    <property type="match status" value="1"/>
</dbReference>
<dbReference type="STRING" id="452652.KSE_49670"/>
<dbReference type="InterPro" id="IPR027417">
    <property type="entry name" value="P-loop_NTPase"/>
</dbReference>
<dbReference type="InterPro" id="IPR008268">
    <property type="entry name" value="Peptidase_S16_AS"/>
</dbReference>
<dbReference type="Gene3D" id="2.30.130.40">
    <property type="entry name" value="LON domain-like"/>
    <property type="match status" value="1"/>
</dbReference>
<dbReference type="FunFam" id="3.40.50.300:FF:000021">
    <property type="entry name" value="Lon protease homolog"/>
    <property type="match status" value="1"/>
</dbReference>
<dbReference type="PATRIC" id="fig|452652.3.peg.4962"/>
<dbReference type="KEGG" id="ksk:KSE_49670"/>
<evidence type="ECO:0000256" key="7">
    <source>
        <dbReference type="ARBA" id="ARBA00022840"/>
    </source>
</evidence>
<dbReference type="PIRSF" id="PIRSF001174">
    <property type="entry name" value="Lon_proteas"/>
    <property type="match status" value="1"/>
</dbReference>
<evidence type="ECO:0000256" key="15">
    <source>
        <dbReference type="PIRNR" id="PIRNR001174"/>
    </source>
</evidence>
<dbReference type="InterPro" id="IPR027543">
    <property type="entry name" value="Lon_bac"/>
</dbReference>
<dbReference type="EC" id="3.4.21.53" evidence="11 14"/>
<evidence type="ECO:0000256" key="9">
    <source>
        <dbReference type="ARBA" id="ARBA00050665"/>
    </source>
</evidence>
<dbReference type="PANTHER" id="PTHR10046">
    <property type="entry name" value="ATP DEPENDENT LON PROTEASE FAMILY MEMBER"/>
    <property type="match status" value="1"/>
</dbReference>
<comment type="similarity">
    <text evidence="14 15 18 19">Belongs to the peptidase S16 family.</text>
</comment>
<dbReference type="Gene3D" id="3.40.50.300">
    <property type="entry name" value="P-loop containing nucleotide triphosphate hydrolases"/>
    <property type="match status" value="1"/>
</dbReference>
<dbReference type="PROSITE" id="PS51786">
    <property type="entry name" value="LON_PROTEOLYTIC"/>
    <property type="match status" value="1"/>
</dbReference>
<dbReference type="eggNOG" id="COG0466">
    <property type="taxonomic scope" value="Bacteria"/>
</dbReference>
<sequence length="797" mass="85405">MASTSVPLTLPVLPLDDEVVLPGMVVPLELSNPEVRAAVEAARAGNAGGKPQVLLVPRLDGSYAAVGALATVEQVGRLADGDPAALVRAVRRVRIGAGTTGPGAALWVETTPFKESDQGLPVAGRALELVKEYKALSTQWLRRRGAWQIVDRVAAIEDVGELADHIGYAPFATAEQKLKVLLEADRPARLEYALGLLREHLAEEEVNDSIRKDVEEGVAKQQKEFLLRRQLEAVRKELAELNGEADTEEEDYRARVEAAALPEKVREAALKEVDKLERASDQSPEGSWIRTWLDTVLELPWNERSEDAYDIAAARAVLDADHTGLADVKDRIVEYLAVRKRRADQGLGQIGGRRGGAVLALVGPPGVGKTSLGESVAKAMGRSFVRVALGGVRDEAEIRGHRRTYVGSIPGRIVRAIKEAGTMNPVVLLDEIDKVGSDYRGDPAAALLEVLDPAQNHTFRDHYLEVELDLSDVVFLATANVLEAIPEPLLDRMDLVRLDGYTEDEKVAIARDHLLPRQLAKAGLGGDELTVDEAALRRLAAEYTREAGVRNLERSIARILRKVAAQTELGERELPAAIGPDDLRALLGRPHHVPESAQEPAERRTAVPGVATGLAVTGAGGDVLYIEASLADAETGSTGLTLTGQLGDVMKESAHIALSFLRSRGAELELPVTGLRERGIHLHVPAGAVPKDGPSAGITMTTALASLLSGRKVRTDVAMTGEVSLTGRVLPIGGVKQKLLAADRSGITTVIIPKRNEADLDDVPAEVLERLTVHPVSDVREVLRLALEPAGVLVAAA</sequence>
<evidence type="ECO:0000256" key="2">
    <source>
        <dbReference type="ARBA" id="ARBA00022490"/>
    </source>
</evidence>
<feature type="active site" evidence="14 16">
    <location>
        <position position="695"/>
    </location>
</feature>
<dbReference type="SUPFAM" id="SSF52540">
    <property type="entry name" value="P-loop containing nucleoside triphosphate hydrolases"/>
    <property type="match status" value="1"/>
</dbReference>
<keyword evidence="6 14" id="KW-0720">Serine protease</keyword>
<feature type="domain" description="Lon N-terminal" evidence="22">
    <location>
        <begin position="10"/>
        <end position="201"/>
    </location>
</feature>
<dbReference type="InterPro" id="IPR004815">
    <property type="entry name" value="Lon_bac/euk-typ"/>
</dbReference>
<evidence type="ECO:0000256" key="19">
    <source>
        <dbReference type="RuleBase" id="RU000591"/>
    </source>
</evidence>
<feature type="domain" description="Lon proteolytic" evidence="21">
    <location>
        <begin position="605"/>
        <end position="789"/>
    </location>
</feature>
<dbReference type="GO" id="GO:0004252">
    <property type="term" value="F:serine-type endopeptidase activity"/>
    <property type="evidence" value="ECO:0007669"/>
    <property type="project" value="UniProtKB-UniRule"/>
</dbReference>
<dbReference type="Proteomes" id="UP000007076">
    <property type="component" value="Chromosome"/>
</dbReference>
<dbReference type="PRINTS" id="PR00830">
    <property type="entry name" value="ENDOLAPTASE"/>
</dbReference>
<reference evidence="23 24" key="1">
    <citation type="journal article" date="2010" name="DNA Res.">
        <title>Genome sequence of Kitasatospora setae NBRC 14216T: an evolutionary snapshot of the family Streptomycetaceae.</title>
        <authorList>
            <person name="Ichikawa N."/>
            <person name="Oguchi A."/>
            <person name="Ikeda H."/>
            <person name="Ishikawa J."/>
            <person name="Kitani S."/>
            <person name="Watanabe Y."/>
            <person name="Nakamura S."/>
            <person name="Katano Y."/>
            <person name="Kishi E."/>
            <person name="Sasagawa M."/>
            <person name="Ankai A."/>
            <person name="Fukui S."/>
            <person name="Hashimoto Y."/>
            <person name="Kamata S."/>
            <person name="Otoguro M."/>
            <person name="Tanikawa S."/>
            <person name="Nihira T."/>
            <person name="Horinouchi S."/>
            <person name="Ohnishi Y."/>
            <person name="Hayakawa M."/>
            <person name="Kuzuyama T."/>
            <person name="Arisawa A."/>
            <person name="Nomoto F."/>
            <person name="Miura H."/>
            <person name="Takahashi Y."/>
            <person name="Fujita N."/>
        </authorList>
    </citation>
    <scope>NUCLEOTIDE SEQUENCE [LARGE SCALE GENOMIC DNA]</scope>
    <source>
        <strain evidence="24">ATCC 33774 / DSM 43861 / JCM 3304 / KCC A-0304 / NBRC 14216 / KM-6054</strain>
    </source>
</reference>
<keyword evidence="24" id="KW-1185">Reference proteome</keyword>